<dbReference type="InterPro" id="IPR051258">
    <property type="entry name" value="Diverse_Substrate_Transporter"/>
</dbReference>
<reference evidence="8" key="1">
    <citation type="submission" date="2018-05" db="EMBL/GenBank/DDBJ databases">
        <authorList>
            <person name="Lanie J.A."/>
            <person name="Ng W.-L."/>
            <person name="Kazmierczak K.M."/>
            <person name="Andrzejewski T.M."/>
            <person name="Davidsen T.M."/>
            <person name="Wayne K.J."/>
            <person name="Tettelin H."/>
            <person name="Glass J.I."/>
            <person name="Rusch D."/>
            <person name="Podicherti R."/>
            <person name="Tsui H.-C.T."/>
            <person name="Winkler M.E."/>
        </authorList>
    </citation>
    <scope>NUCLEOTIDE SEQUENCE</scope>
</reference>
<feature type="transmembrane region" description="Helical" evidence="6">
    <location>
        <begin position="89"/>
        <end position="109"/>
    </location>
</feature>
<sequence length="290" mass="32469">MFAVKFALLSSFFYALNVSMVPLIYSFEVSAFLFLFLRFATTFCTSLIVTKSLFSFAQIRNKKLGFWLILLSFLLGIQSWLFVEAVKYMPVGLASVVLFTYPLITYLIVSFSKRRALDFTTIMMFIMATVGIAAISQSSEGVYSLVIGIALSLLSAISYSLILFLTPRFSSLRNWEIVKYSTLIPMVMFLFLFVNEVGVYWPSNEGIILSLISGTLFATGLFFFYAAVKKYGPTRTANIAYSEPLMVLIIGFLVYSDSITVIQAIGIVLVAIASITIERRQLTQVNNSEV</sequence>
<evidence type="ECO:0000256" key="3">
    <source>
        <dbReference type="ARBA" id="ARBA00022692"/>
    </source>
</evidence>
<dbReference type="PANTHER" id="PTHR42920:SF11">
    <property type="entry name" value="INNER MEMBRANE PROTEIN YTFF"/>
    <property type="match status" value="1"/>
</dbReference>
<feature type="transmembrane region" description="Helical" evidence="6">
    <location>
        <begin position="206"/>
        <end position="227"/>
    </location>
</feature>
<feature type="transmembrane region" description="Helical" evidence="6">
    <location>
        <begin position="7"/>
        <end position="25"/>
    </location>
</feature>
<feature type="transmembrane region" description="Helical" evidence="6">
    <location>
        <begin position="239"/>
        <end position="255"/>
    </location>
</feature>
<protein>
    <recommendedName>
        <fullName evidence="7">EamA domain-containing protein</fullName>
    </recommendedName>
</protein>
<dbReference type="GO" id="GO:0005886">
    <property type="term" value="C:plasma membrane"/>
    <property type="evidence" value="ECO:0007669"/>
    <property type="project" value="UniProtKB-SubCell"/>
</dbReference>
<name>A0A382B2K9_9ZZZZ</name>
<evidence type="ECO:0000256" key="6">
    <source>
        <dbReference type="SAM" id="Phobius"/>
    </source>
</evidence>
<dbReference type="SUPFAM" id="SSF103481">
    <property type="entry name" value="Multidrug resistance efflux transporter EmrE"/>
    <property type="match status" value="2"/>
</dbReference>
<dbReference type="AlphaFoldDB" id="A0A382B2K9"/>
<feature type="transmembrane region" description="Helical" evidence="6">
    <location>
        <begin position="142"/>
        <end position="165"/>
    </location>
</feature>
<evidence type="ECO:0000256" key="1">
    <source>
        <dbReference type="ARBA" id="ARBA00004651"/>
    </source>
</evidence>
<evidence type="ECO:0000313" key="8">
    <source>
        <dbReference type="EMBL" id="SVB07493.1"/>
    </source>
</evidence>
<feature type="transmembrane region" description="Helical" evidence="6">
    <location>
        <begin position="261"/>
        <end position="277"/>
    </location>
</feature>
<keyword evidence="2" id="KW-1003">Cell membrane</keyword>
<comment type="subcellular location">
    <subcellularLocation>
        <location evidence="1">Cell membrane</location>
        <topology evidence="1">Multi-pass membrane protein</topology>
    </subcellularLocation>
</comment>
<keyword evidence="5 6" id="KW-0472">Membrane</keyword>
<keyword evidence="4 6" id="KW-1133">Transmembrane helix</keyword>
<feature type="transmembrane region" description="Helical" evidence="6">
    <location>
        <begin position="66"/>
        <end position="83"/>
    </location>
</feature>
<gene>
    <name evidence="8" type="ORF">METZ01_LOCUS160347</name>
</gene>
<dbReference type="EMBL" id="UINC01027735">
    <property type="protein sequence ID" value="SVB07493.1"/>
    <property type="molecule type" value="Genomic_DNA"/>
</dbReference>
<evidence type="ECO:0000256" key="4">
    <source>
        <dbReference type="ARBA" id="ARBA00022989"/>
    </source>
</evidence>
<feature type="transmembrane region" description="Helical" evidence="6">
    <location>
        <begin position="31"/>
        <end position="54"/>
    </location>
</feature>
<dbReference type="InterPro" id="IPR000620">
    <property type="entry name" value="EamA_dom"/>
</dbReference>
<dbReference type="Pfam" id="PF00892">
    <property type="entry name" value="EamA"/>
    <property type="match status" value="2"/>
</dbReference>
<proteinExistence type="predicted"/>
<evidence type="ECO:0000259" key="7">
    <source>
        <dbReference type="Pfam" id="PF00892"/>
    </source>
</evidence>
<feature type="transmembrane region" description="Helical" evidence="6">
    <location>
        <begin position="116"/>
        <end position="136"/>
    </location>
</feature>
<evidence type="ECO:0000256" key="5">
    <source>
        <dbReference type="ARBA" id="ARBA00023136"/>
    </source>
</evidence>
<feature type="domain" description="EamA" evidence="7">
    <location>
        <begin position="2"/>
        <end position="136"/>
    </location>
</feature>
<evidence type="ECO:0000256" key="2">
    <source>
        <dbReference type="ARBA" id="ARBA00022475"/>
    </source>
</evidence>
<keyword evidence="3 6" id="KW-0812">Transmembrane</keyword>
<feature type="domain" description="EamA" evidence="7">
    <location>
        <begin position="147"/>
        <end position="276"/>
    </location>
</feature>
<accession>A0A382B2K9</accession>
<organism evidence="8">
    <name type="scientific">marine metagenome</name>
    <dbReference type="NCBI Taxonomy" id="408172"/>
    <lineage>
        <taxon>unclassified sequences</taxon>
        <taxon>metagenomes</taxon>
        <taxon>ecological metagenomes</taxon>
    </lineage>
</organism>
<feature type="transmembrane region" description="Helical" evidence="6">
    <location>
        <begin position="177"/>
        <end position="194"/>
    </location>
</feature>
<dbReference type="PANTHER" id="PTHR42920">
    <property type="entry name" value="OS03G0707200 PROTEIN-RELATED"/>
    <property type="match status" value="1"/>
</dbReference>
<dbReference type="InterPro" id="IPR037185">
    <property type="entry name" value="EmrE-like"/>
</dbReference>